<evidence type="ECO:0000313" key="8">
    <source>
        <dbReference type="Proteomes" id="UP000010953"/>
    </source>
</evidence>
<evidence type="ECO:0000256" key="1">
    <source>
        <dbReference type="ARBA" id="ARBA00006247"/>
    </source>
</evidence>
<dbReference type="InterPro" id="IPR047177">
    <property type="entry name" value="Pept_M20A"/>
</dbReference>
<dbReference type="SUPFAM" id="SSF53187">
    <property type="entry name" value="Zn-dependent exopeptidases"/>
    <property type="match status" value="1"/>
</dbReference>
<dbReference type="GO" id="GO:0006508">
    <property type="term" value="P:proteolysis"/>
    <property type="evidence" value="ECO:0007669"/>
    <property type="project" value="UniProtKB-KW"/>
</dbReference>
<dbReference type="STRING" id="1239962.C943_00431"/>
<dbReference type="GO" id="GO:0046872">
    <property type="term" value="F:metal ion binding"/>
    <property type="evidence" value="ECO:0007669"/>
    <property type="project" value="UniProtKB-KW"/>
</dbReference>
<dbReference type="InterPro" id="IPR011650">
    <property type="entry name" value="Peptidase_M20_dimer"/>
</dbReference>
<comment type="similarity">
    <text evidence="1">Belongs to the peptidase M20A family.</text>
</comment>
<evidence type="ECO:0000256" key="5">
    <source>
        <dbReference type="ARBA" id="ARBA00022833"/>
    </source>
</evidence>
<dbReference type="GO" id="GO:0008233">
    <property type="term" value="F:peptidase activity"/>
    <property type="evidence" value="ECO:0007669"/>
    <property type="project" value="UniProtKB-KW"/>
</dbReference>
<keyword evidence="2" id="KW-0645">Protease</keyword>
<dbReference type="Gene3D" id="1.10.150.900">
    <property type="match status" value="1"/>
</dbReference>
<dbReference type="AlphaFoldDB" id="M7XE40"/>
<dbReference type="PROSITE" id="PS00758">
    <property type="entry name" value="ARGE_DAPE_CPG2_1"/>
    <property type="match status" value="1"/>
</dbReference>
<dbReference type="Proteomes" id="UP000010953">
    <property type="component" value="Unassembled WGS sequence"/>
</dbReference>
<dbReference type="Gene3D" id="3.30.70.360">
    <property type="match status" value="1"/>
</dbReference>
<evidence type="ECO:0000313" key="7">
    <source>
        <dbReference type="EMBL" id="EMS33154.1"/>
    </source>
</evidence>
<dbReference type="InterPro" id="IPR036264">
    <property type="entry name" value="Bact_exopeptidase_dim_dom"/>
</dbReference>
<dbReference type="Pfam" id="PF01546">
    <property type="entry name" value="Peptidase_M20"/>
    <property type="match status" value="1"/>
</dbReference>
<name>M7XE40_9BACT</name>
<dbReference type="InterPro" id="IPR002933">
    <property type="entry name" value="Peptidase_M20"/>
</dbReference>
<dbReference type="InterPro" id="IPR001261">
    <property type="entry name" value="ArgE/DapE_CS"/>
</dbReference>
<gene>
    <name evidence="7" type="ORF">C943_00431</name>
</gene>
<dbReference type="RefSeq" id="WP_008627313.1">
    <property type="nucleotide sequence ID" value="NZ_AMZY02000010.1"/>
</dbReference>
<evidence type="ECO:0000256" key="4">
    <source>
        <dbReference type="ARBA" id="ARBA00022801"/>
    </source>
</evidence>
<dbReference type="EMBL" id="AMZY02000010">
    <property type="protein sequence ID" value="EMS33154.1"/>
    <property type="molecule type" value="Genomic_DNA"/>
</dbReference>
<sequence length="519" mass="57803">MKKILSFLLVIILFLIGLVVFNTWTYPFSENTAKSNSPLELSPISETSLKRFAGGLRIPTISNADYEAFDYAPFDQFKAYLKESYPVIFAQMEYDEVNGYGMIFRWKGKQADLKPILFLSHYDVVPVAGYDPMADTIAVEDLVFRPQDQALAPIDSISESWDFPPFSGAIANGRIYGRGSLDMKNMLFAILEAAEKLMLMGHQPERDVYFAFGHDEEVGGRQGAAKIAADFKSKGIEFDAVFDEGGLISAKGSVGLLDKDIALVGMAEKGLLSLRIHVKGLGGHSSMPPLQSAIGKAAVIMQRLEENQMPAMLIPPMENFLNNVGGEMPFASRMAIANRWLFESMLLNNFTKTPSTNALVRTTTALTMMSGSKAANVLESEVDFVVNFRILPGNTVEDVRKHVENACEGFEVRLEEVGTPREASNISPTDTRGFEVIQETIGRIFPEAVATPYITIGGTDAYKYELVSKNVYRFLPVVLNASEQRTIHSENEYISIEAFNRMIHYFEEIIKSYDRQTEN</sequence>
<accession>M7XE40</accession>
<dbReference type="OrthoDB" id="9792335at2"/>
<comment type="caution">
    <text evidence="7">The sequence shown here is derived from an EMBL/GenBank/DDBJ whole genome shotgun (WGS) entry which is preliminary data.</text>
</comment>
<keyword evidence="5" id="KW-0862">Zinc</keyword>
<proteinExistence type="inferred from homology"/>
<dbReference type="Pfam" id="PF07687">
    <property type="entry name" value="M20_dimer"/>
    <property type="match status" value="1"/>
</dbReference>
<keyword evidence="4" id="KW-0378">Hydrolase</keyword>
<dbReference type="PANTHER" id="PTHR45962:SF1">
    <property type="entry name" value="N-FATTY-ACYL-AMINO ACID SYNTHASE_HYDROLASE PM20D1"/>
    <property type="match status" value="1"/>
</dbReference>
<evidence type="ECO:0000256" key="3">
    <source>
        <dbReference type="ARBA" id="ARBA00022723"/>
    </source>
</evidence>
<evidence type="ECO:0000256" key="2">
    <source>
        <dbReference type="ARBA" id="ARBA00022670"/>
    </source>
</evidence>
<dbReference type="PANTHER" id="PTHR45962">
    <property type="entry name" value="N-FATTY-ACYL-AMINO ACID SYNTHASE/HYDROLASE PM20D1"/>
    <property type="match status" value="1"/>
</dbReference>
<protein>
    <recommendedName>
        <fullName evidence="6">Peptidase M20 dimerisation domain-containing protein</fullName>
    </recommendedName>
</protein>
<keyword evidence="8" id="KW-1185">Reference proteome</keyword>
<dbReference type="InParanoid" id="M7XE40"/>
<evidence type="ECO:0000259" key="6">
    <source>
        <dbReference type="Pfam" id="PF07687"/>
    </source>
</evidence>
<reference evidence="7" key="1">
    <citation type="submission" date="2013-01" db="EMBL/GenBank/DDBJ databases">
        <title>Genome assembly of Mariniradius saccharolyticus AK6.</title>
        <authorList>
            <person name="Vaidya B."/>
            <person name="Khatri I."/>
            <person name="Tanuku N.R.S."/>
            <person name="Subramanian S."/>
            <person name="Pinnaka A."/>
        </authorList>
    </citation>
    <scope>NUCLEOTIDE SEQUENCE [LARGE SCALE GENOMIC DNA]</scope>
    <source>
        <strain evidence="7">AK6</strain>
    </source>
</reference>
<dbReference type="SUPFAM" id="SSF55031">
    <property type="entry name" value="Bacterial exopeptidase dimerisation domain"/>
    <property type="match status" value="1"/>
</dbReference>
<organism evidence="7 8">
    <name type="scientific">Mariniradius saccharolyticus AK6</name>
    <dbReference type="NCBI Taxonomy" id="1239962"/>
    <lineage>
        <taxon>Bacteria</taxon>
        <taxon>Pseudomonadati</taxon>
        <taxon>Bacteroidota</taxon>
        <taxon>Cytophagia</taxon>
        <taxon>Cytophagales</taxon>
        <taxon>Cyclobacteriaceae</taxon>
        <taxon>Mariniradius</taxon>
    </lineage>
</organism>
<dbReference type="Gene3D" id="3.40.630.10">
    <property type="entry name" value="Zn peptidases"/>
    <property type="match status" value="1"/>
</dbReference>
<keyword evidence="3" id="KW-0479">Metal-binding</keyword>
<feature type="domain" description="Peptidase M20 dimerisation" evidence="6">
    <location>
        <begin position="267"/>
        <end position="408"/>
    </location>
</feature>
<dbReference type="eggNOG" id="COG0624">
    <property type="taxonomic scope" value="Bacteria"/>
</dbReference>